<dbReference type="EMBL" id="CADEHS020000625">
    <property type="protein sequence ID" value="CAG9955863.1"/>
    <property type="molecule type" value="Genomic_DNA"/>
</dbReference>
<reference evidence="1" key="1">
    <citation type="submission" date="2020-04" db="EMBL/GenBank/DDBJ databases">
        <authorList>
            <person name="Broberg M."/>
        </authorList>
    </citation>
    <scope>NUCLEOTIDE SEQUENCE</scope>
</reference>
<keyword evidence="2" id="KW-1185">Reference proteome</keyword>
<organism evidence="1 2">
    <name type="scientific">Clonostachys rosea f. rosea IK726</name>
    <dbReference type="NCBI Taxonomy" id="1349383"/>
    <lineage>
        <taxon>Eukaryota</taxon>
        <taxon>Fungi</taxon>
        <taxon>Dikarya</taxon>
        <taxon>Ascomycota</taxon>
        <taxon>Pezizomycotina</taxon>
        <taxon>Sordariomycetes</taxon>
        <taxon>Hypocreomycetidae</taxon>
        <taxon>Hypocreales</taxon>
        <taxon>Bionectriaceae</taxon>
        <taxon>Clonostachys</taxon>
    </lineage>
</organism>
<name>A0ACA9UT25_BIOOC</name>
<accession>A0ACA9UT25</accession>
<reference evidence="1" key="2">
    <citation type="submission" date="2021-10" db="EMBL/GenBank/DDBJ databases">
        <authorList>
            <person name="Piombo E."/>
        </authorList>
    </citation>
    <scope>NUCLEOTIDE SEQUENCE</scope>
</reference>
<evidence type="ECO:0000313" key="1">
    <source>
        <dbReference type="EMBL" id="CAG9955863.1"/>
    </source>
</evidence>
<sequence>MTINAINSCCLELPQADYVTYTAWIISQTNSRAVVPVGLRSPATVYELPPPEDWKLPAAEAKVLQAARSGR</sequence>
<dbReference type="Proteomes" id="UP000836387">
    <property type="component" value="Unassembled WGS sequence"/>
</dbReference>
<proteinExistence type="predicted"/>
<evidence type="ECO:0000313" key="2">
    <source>
        <dbReference type="Proteomes" id="UP000836387"/>
    </source>
</evidence>
<gene>
    <name evidence="1" type="ORF">CRV2_00016617</name>
</gene>
<protein>
    <submittedName>
        <fullName evidence="1">Uncharacterized protein</fullName>
    </submittedName>
</protein>
<comment type="caution">
    <text evidence="1">The sequence shown here is derived from an EMBL/GenBank/DDBJ whole genome shotgun (WGS) entry which is preliminary data.</text>
</comment>